<dbReference type="PANTHER" id="PTHR43877">
    <property type="entry name" value="AMINOALKYLPHOSPHONATE N-ACETYLTRANSFERASE-RELATED-RELATED"/>
    <property type="match status" value="1"/>
</dbReference>
<keyword evidence="5" id="KW-1185">Reference proteome</keyword>
<keyword evidence="2" id="KW-0012">Acyltransferase</keyword>
<protein>
    <recommendedName>
        <fullName evidence="3">N-acetyltransferase domain-containing protein</fullName>
    </recommendedName>
</protein>
<dbReference type="AlphaFoldDB" id="A0A223D154"/>
<dbReference type="RefSeq" id="WP_094236343.1">
    <property type="nucleotide sequence ID" value="NZ_CP022657.1"/>
</dbReference>
<dbReference type="KEGG" id="tab:CIG75_08965"/>
<evidence type="ECO:0000256" key="2">
    <source>
        <dbReference type="ARBA" id="ARBA00023315"/>
    </source>
</evidence>
<dbReference type="Pfam" id="PF00583">
    <property type="entry name" value="Acetyltransf_1"/>
    <property type="match status" value="1"/>
</dbReference>
<dbReference type="Proteomes" id="UP000214688">
    <property type="component" value="Chromosome"/>
</dbReference>
<feature type="domain" description="N-acetyltransferase" evidence="3">
    <location>
        <begin position="158"/>
        <end position="313"/>
    </location>
</feature>
<evidence type="ECO:0000313" key="4">
    <source>
        <dbReference type="EMBL" id="ASS75094.1"/>
    </source>
</evidence>
<name>A0A223D154_9BACL</name>
<evidence type="ECO:0000259" key="3">
    <source>
        <dbReference type="PROSITE" id="PS51186"/>
    </source>
</evidence>
<dbReference type="OrthoDB" id="2380077at2"/>
<sequence>MMNFQIRLVETGDVWDITRLVHRSRGLEGAILEAQVEQEVARFQEQGLVAEIESQTLVALDGARFAGILRYGGFETELQLQRPDVDPAYDEREVTKAFLQNIWSYAGPKILKATYVDYHTRLGALGDVFEAAGFTRWVDRIDMRLKLTAEIAPGQKGLTFQSYSEAINERFFQVYKASYQDNLDPMMEWGATYPEKSFKMFQTRFGEFDRDLWVLATDADGRDVGFAIFHDFPGGRYAGDTVLLYTGVAPIARGKGFGGEIVREGVRRVRAKYGPGHAVSLSVTQGNEPAANNYKKLGFRPTEAFSVYKMVRG</sequence>
<accession>A0A223D154</accession>
<evidence type="ECO:0000256" key="1">
    <source>
        <dbReference type="ARBA" id="ARBA00022679"/>
    </source>
</evidence>
<dbReference type="SUPFAM" id="SSF55729">
    <property type="entry name" value="Acyl-CoA N-acyltransferases (Nat)"/>
    <property type="match status" value="1"/>
</dbReference>
<evidence type="ECO:0000313" key="5">
    <source>
        <dbReference type="Proteomes" id="UP000214688"/>
    </source>
</evidence>
<dbReference type="GO" id="GO:0016747">
    <property type="term" value="F:acyltransferase activity, transferring groups other than amino-acyl groups"/>
    <property type="evidence" value="ECO:0007669"/>
    <property type="project" value="InterPro"/>
</dbReference>
<keyword evidence="1" id="KW-0808">Transferase</keyword>
<gene>
    <name evidence="4" type="ORF">CIG75_08965</name>
</gene>
<proteinExistence type="predicted"/>
<organism evidence="4 5">
    <name type="scientific">Tumebacillus algifaecis</name>
    <dbReference type="NCBI Taxonomy" id="1214604"/>
    <lineage>
        <taxon>Bacteria</taxon>
        <taxon>Bacillati</taxon>
        <taxon>Bacillota</taxon>
        <taxon>Bacilli</taxon>
        <taxon>Bacillales</taxon>
        <taxon>Alicyclobacillaceae</taxon>
        <taxon>Tumebacillus</taxon>
    </lineage>
</organism>
<dbReference type="EMBL" id="CP022657">
    <property type="protein sequence ID" value="ASS75094.1"/>
    <property type="molecule type" value="Genomic_DNA"/>
</dbReference>
<dbReference type="InterPro" id="IPR050832">
    <property type="entry name" value="Bact_Acetyltransf"/>
</dbReference>
<reference evidence="4 5" key="1">
    <citation type="journal article" date="2015" name="Int. J. Syst. Evol. Microbiol.">
        <title>Tumebacillus algifaecis sp. nov., isolated from decomposing algal scum.</title>
        <authorList>
            <person name="Wu Y.F."/>
            <person name="Zhang B."/>
            <person name="Xing P."/>
            <person name="Wu Q.L."/>
            <person name="Liu S.J."/>
        </authorList>
    </citation>
    <scope>NUCLEOTIDE SEQUENCE [LARGE SCALE GENOMIC DNA]</scope>
    <source>
        <strain evidence="4 5">THMBR28</strain>
    </source>
</reference>
<dbReference type="PROSITE" id="PS51186">
    <property type="entry name" value="GNAT"/>
    <property type="match status" value="1"/>
</dbReference>
<dbReference type="InterPro" id="IPR000182">
    <property type="entry name" value="GNAT_dom"/>
</dbReference>
<dbReference type="Gene3D" id="3.40.630.30">
    <property type="match status" value="1"/>
</dbReference>
<dbReference type="InterPro" id="IPR016181">
    <property type="entry name" value="Acyl_CoA_acyltransferase"/>
</dbReference>